<keyword evidence="1" id="KW-0732">Signal</keyword>
<dbReference type="RefSeq" id="XP_018185367.1">
    <property type="nucleotide sequence ID" value="XM_018334468.1"/>
</dbReference>
<feature type="chain" id="PRO_5007855132" description="Ecp2 effector protein domain-containing protein" evidence="1">
    <location>
        <begin position="21"/>
        <end position="163"/>
    </location>
</feature>
<sequence length="163" mass="16989">MKLASVSFLLVTLATGLVSGLPQSNGAGVAHLSKRSGLNTPNALAKRDVLECFDEDAGPSIDDCNKLVSQISEFGSENFNISPENPINFDYGSCKATIQSECDTWTISGSGIADVLQNVISGCVNEGKSGAVLDSDGNNTGNHQAGLFPSGEELPPYPYECSA</sequence>
<dbReference type="EMBL" id="KV407464">
    <property type="protein sequence ID" value="KZF19812.1"/>
    <property type="molecule type" value="Genomic_DNA"/>
</dbReference>
<evidence type="ECO:0000313" key="2">
    <source>
        <dbReference type="EMBL" id="KZF19812.1"/>
    </source>
</evidence>
<dbReference type="GeneID" id="28899605"/>
<evidence type="ECO:0000256" key="1">
    <source>
        <dbReference type="SAM" id="SignalP"/>
    </source>
</evidence>
<reference evidence="2 3" key="1">
    <citation type="journal article" date="2016" name="Fungal Biol.">
        <title>The genome of Xylona heveae provides a window into fungal endophytism.</title>
        <authorList>
            <person name="Gazis R."/>
            <person name="Kuo A."/>
            <person name="Riley R."/>
            <person name="LaButti K."/>
            <person name="Lipzen A."/>
            <person name="Lin J."/>
            <person name="Amirebrahimi M."/>
            <person name="Hesse C.N."/>
            <person name="Spatafora J.W."/>
            <person name="Henrissat B."/>
            <person name="Hainaut M."/>
            <person name="Grigoriev I.V."/>
            <person name="Hibbett D.S."/>
        </authorList>
    </citation>
    <scope>NUCLEOTIDE SEQUENCE [LARGE SCALE GENOMIC DNA]</scope>
    <source>
        <strain evidence="2 3">TC161</strain>
    </source>
</reference>
<name>A0A165A189_XYLHT</name>
<gene>
    <name evidence="2" type="ORF">L228DRAFT_263161</name>
</gene>
<protein>
    <recommendedName>
        <fullName evidence="4">Ecp2 effector protein domain-containing protein</fullName>
    </recommendedName>
</protein>
<dbReference type="InParanoid" id="A0A165A189"/>
<organism evidence="2 3">
    <name type="scientific">Xylona heveae (strain CBS 132557 / TC161)</name>
    <dbReference type="NCBI Taxonomy" id="1328760"/>
    <lineage>
        <taxon>Eukaryota</taxon>
        <taxon>Fungi</taxon>
        <taxon>Dikarya</taxon>
        <taxon>Ascomycota</taxon>
        <taxon>Pezizomycotina</taxon>
        <taxon>Xylonomycetes</taxon>
        <taxon>Xylonales</taxon>
        <taxon>Xylonaceae</taxon>
        <taxon>Xylona</taxon>
    </lineage>
</organism>
<proteinExistence type="predicted"/>
<accession>A0A165A189</accession>
<dbReference type="AlphaFoldDB" id="A0A165A189"/>
<feature type="signal peptide" evidence="1">
    <location>
        <begin position="1"/>
        <end position="20"/>
    </location>
</feature>
<evidence type="ECO:0000313" key="3">
    <source>
        <dbReference type="Proteomes" id="UP000076632"/>
    </source>
</evidence>
<dbReference type="Proteomes" id="UP000076632">
    <property type="component" value="Unassembled WGS sequence"/>
</dbReference>
<evidence type="ECO:0008006" key="4">
    <source>
        <dbReference type="Google" id="ProtNLM"/>
    </source>
</evidence>
<keyword evidence="3" id="KW-1185">Reference proteome</keyword>